<dbReference type="Gene3D" id="1.10.3110.10">
    <property type="entry name" value="protoporphyrinogen ix oxidase, domain 3"/>
    <property type="match status" value="1"/>
</dbReference>
<dbReference type="RefSeq" id="WP_148976635.1">
    <property type="nucleotide sequence ID" value="NZ_JBNILB010000008.1"/>
</dbReference>
<dbReference type="EMBL" id="VTER01000013">
    <property type="protein sequence ID" value="TYS44140.1"/>
    <property type="molecule type" value="Genomic_DNA"/>
</dbReference>
<comment type="similarity">
    <text evidence="4 11">Belongs to the protoporphyrinogen/coproporphyrinogen oxidase family. Coproporphyrinogen III oxidase subfamily.</text>
</comment>
<dbReference type="InterPro" id="IPR036188">
    <property type="entry name" value="FAD/NAD-bd_sf"/>
</dbReference>
<comment type="cofactor">
    <cofactor evidence="2 11">
        <name>FAD</name>
        <dbReference type="ChEBI" id="CHEBI:57692"/>
    </cofactor>
</comment>
<keyword evidence="7 11" id="KW-0285">Flavoprotein</keyword>
<evidence type="ECO:0000259" key="12">
    <source>
        <dbReference type="Pfam" id="PF01593"/>
    </source>
</evidence>
<proteinExistence type="inferred from homology"/>
<comment type="caution">
    <text evidence="13">The sequence shown here is derived from an EMBL/GenBank/DDBJ whole genome shotgun (WGS) entry which is preliminary data.</text>
</comment>
<sequence length="461" mass="50771">MKTAVVIGGGITGLSAMYYLQKLKREKNLPLNLILAEKGGELGGKIATVKKGEYIMETGADSVVARNESILQLLDELKLHEEVVYNATGTSYLYSKNRLVKIPEDTVFGIPTSVQSLFSSPLISFIGKVRALKDLVSKNKEFTKDSSIGLFLESFLGRELVEYQVSPVLSGVYSGKLNELTMATTLPYLLEYKNKYGSIIRGLSENKKKFQSSSSKKFISFKGGLSVLIDRLEEALTEAEILKGAAVEKIEKHGGQYTIAFSNRESIAADYVILSTPHDAAEKLLRDDRLDPAFTELKNSSLTSIYLGFDIPDSELPADGTGFIVSEGSDLKCNACTWTSRKWSHTSERHQLLLRLFYKSSNPNYAYLNGLDRDGFVEEALNDVKKSLGISAQPAMVEVTRWNNLMPNYSLKHGEAVESLTDSLTEHYPNVLIAGCSYYGVGIAACIANGQKTAEMIAEKI</sequence>
<dbReference type="InterPro" id="IPR004572">
    <property type="entry name" value="Protoporphyrinogen_oxidase"/>
</dbReference>
<reference evidence="13 14" key="1">
    <citation type="submission" date="2019-08" db="EMBL/GenBank/DDBJ databases">
        <title>Bacillus genomes from the desert of Cuatro Cienegas, Coahuila.</title>
        <authorList>
            <person name="Olmedo-Alvarez G."/>
        </authorList>
    </citation>
    <scope>NUCLEOTIDE SEQUENCE [LARGE SCALE GENOMIC DNA]</scope>
    <source>
        <strain evidence="13 14">CH446_14T</strain>
    </source>
</reference>
<dbReference type="AlphaFoldDB" id="A0A5D4R0T3"/>
<dbReference type="UniPathway" id="UPA00252"/>
<dbReference type="Gene3D" id="3.90.660.20">
    <property type="entry name" value="Protoporphyrinogen oxidase, mitochondrial, domain 2"/>
    <property type="match status" value="1"/>
</dbReference>
<dbReference type="EC" id="1.3.3.15" evidence="5 11"/>
<dbReference type="GO" id="GO:0006783">
    <property type="term" value="P:heme biosynthetic process"/>
    <property type="evidence" value="ECO:0007669"/>
    <property type="project" value="UniProtKB-UniRule"/>
</dbReference>
<keyword evidence="9 11" id="KW-0560">Oxidoreductase</keyword>
<evidence type="ECO:0000256" key="7">
    <source>
        <dbReference type="ARBA" id="ARBA00022630"/>
    </source>
</evidence>
<evidence type="ECO:0000256" key="11">
    <source>
        <dbReference type="RuleBase" id="RU364052"/>
    </source>
</evidence>
<dbReference type="Pfam" id="PF01593">
    <property type="entry name" value="Amino_oxidase"/>
    <property type="match status" value="1"/>
</dbReference>
<dbReference type="Gene3D" id="3.50.50.60">
    <property type="entry name" value="FAD/NAD(P)-binding domain"/>
    <property type="match status" value="1"/>
</dbReference>
<dbReference type="GO" id="GO:0005737">
    <property type="term" value="C:cytoplasm"/>
    <property type="evidence" value="ECO:0007669"/>
    <property type="project" value="UniProtKB-SubCell"/>
</dbReference>
<comment type="pathway">
    <text evidence="3 11">Porphyrin-containing compound metabolism; protoheme biosynthesis.</text>
</comment>
<comment type="function">
    <text evidence="11">Involved in coproporphyrin-dependent heme b biosynthesis. Catalyzes the oxidation of coproporphyrinogen III to coproporphyrin III.</text>
</comment>
<dbReference type="InterPro" id="IPR050464">
    <property type="entry name" value="Zeta_carotene_desat/Oxidored"/>
</dbReference>
<accession>A0A5D4R0T3</accession>
<feature type="domain" description="Amine oxidase" evidence="12">
    <location>
        <begin position="11"/>
        <end position="457"/>
    </location>
</feature>
<keyword evidence="8 11" id="KW-0274">FAD</keyword>
<evidence type="ECO:0000256" key="6">
    <source>
        <dbReference type="ARBA" id="ARBA00019046"/>
    </source>
</evidence>
<evidence type="ECO:0000256" key="5">
    <source>
        <dbReference type="ARBA" id="ARBA00012402"/>
    </source>
</evidence>
<comment type="catalytic activity">
    <reaction evidence="1">
        <text>coproporphyrinogen III + 3 O2 = coproporphyrin III + 3 H2O2</text>
        <dbReference type="Rhea" id="RHEA:43436"/>
        <dbReference type="ChEBI" id="CHEBI:15379"/>
        <dbReference type="ChEBI" id="CHEBI:16240"/>
        <dbReference type="ChEBI" id="CHEBI:57309"/>
        <dbReference type="ChEBI" id="CHEBI:131725"/>
        <dbReference type="EC" id="1.3.3.15"/>
    </reaction>
    <physiologicalReaction direction="left-to-right" evidence="1">
        <dbReference type="Rhea" id="RHEA:43437"/>
    </physiologicalReaction>
</comment>
<protein>
    <recommendedName>
        <fullName evidence="6 11">Coproporphyrinogen III oxidase</fullName>
        <ecNumber evidence="5 11">1.3.3.15</ecNumber>
    </recommendedName>
</protein>
<evidence type="ECO:0000256" key="10">
    <source>
        <dbReference type="ARBA" id="ARBA00023133"/>
    </source>
</evidence>
<organism evidence="13 14">
    <name type="scientific">Bacillus infantis</name>
    <dbReference type="NCBI Taxonomy" id="324767"/>
    <lineage>
        <taxon>Bacteria</taxon>
        <taxon>Bacillati</taxon>
        <taxon>Bacillota</taxon>
        <taxon>Bacilli</taxon>
        <taxon>Bacillales</taxon>
        <taxon>Bacillaceae</taxon>
        <taxon>Bacillus</taxon>
    </lineage>
</organism>
<dbReference type="PANTHER" id="PTHR42923">
    <property type="entry name" value="PROTOPORPHYRINOGEN OXIDASE"/>
    <property type="match status" value="1"/>
</dbReference>
<dbReference type="SUPFAM" id="SSF54373">
    <property type="entry name" value="FAD-linked reductases, C-terminal domain"/>
    <property type="match status" value="1"/>
</dbReference>
<dbReference type="NCBIfam" id="NF009081">
    <property type="entry name" value="PRK12416.1"/>
    <property type="match status" value="1"/>
</dbReference>
<dbReference type="GO" id="GO:0004729">
    <property type="term" value="F:oxygen-dependent protoporphyrinogen oxidase activity"/>
    <property type="evidence" value="ECO:0007669"/>
    <property type="project" value="UniProtKB-UniRule"/>
</dbReference>
<gene>
    <name evidence="13" type="ORF">FZD51_21590</name>
</gene>
<evidence type="ECO:0000256" key="8">
    <source>
        <dbReference type="ARBA" id="ARBA00022827"/>
    </source>
</evidence>
<evidence type="ECO:0000313" key="14">
    <source>
        <dbReference type="Proteomes" id="UP000322139"/>
    </source>
</evidence>
<evidence type="ECO:0000256" key="2">
    <source>
        <dbReference type="ARBA" id="ARBA00001974"/>
    </source>
</evidence>
<dbReference type="SUPFAM" id="SSF51905">
    <property type="entry name" value="FAD/NAD(P)-binding domain"/>
    <property type="match status" value="1"/>
</dbReference>
<name>A0A5D4R0T3_9BACI</name>
<comment type="subcellular location">
    <subcellularLocation>
        <location evidence="11">Cytoplasm</location>
    </subcellularLocation>
</comment>
<keyword evidence="10 11" id="KW-0350">Heme biosynthesis</keyword>
<dbReference type="PANTHER" id="PTHR42923:SF3">
    <property type="entry name" value="PROTOPORPHYRINOGEN OXIDASE"/>
    <property type="match status" value="1"/>
</dbReference>
<dbReference type="NCBIfam" id="TIGR00562">
    <property type="entry name" value="proto_IX_ox"/>
    <property type="match status" value="1"/>
</dbReference>
<evidence type="ECO:0000256" key="9">
    <source>
        <dbReference type="ARBA" id="ARBA00023002"/>
    </source>
</evidence>
<dbReference type="Proteomes" id="UP000322139">
    <property type="component" value="Unassembled WGS sequence"/>
</dbReference>
<evidence type="ECO:0000256" key="1">
    <source>
        <dbReference type="ARBA" id="ARBA00001755"/>
    </source>
</evidence>
<dbReference type="InterPro" id="IPR002937">
    <property type="entry name" value="Amino_oxidase"/>
</dbReference>
<evidence type="ECO:0000256" key="3">
    <source>
        <dbReference type="ARBA" id="ARBA00004744"/>
    </source>
</evidence>
<keyword evidence="11" id="KW-0963">Cytoplasm</keyword>
<evidence type="ECO:0000256" key="4">
    <source>
        <dbReference type="ARBA" id="ARBA00008310"/>
    </source>
</evidence>
<evidence type="ECO:0000313" key="13">
    <source>
        <dbReference type="EMBL" id="TYS44140.1"/>
    </source>
</evidence>